<protein>
    <submittedName>
        <fullName evidence="3">Recombinase family protein</fullName>
    </submittedName>
</protein>
<dbReference type="EMBL" id="CP108084">
    <property type="protein sequence ID" value="WUP50687.1"/>
    <property type="molecule type" value="Genomic_DNA"/>
</dbReference>
<feature type="domain" description="Recombinase" evidence="2">
    <location>
        <begin position="200"/>
        <end position="361"/>
    </location>
</feature>
<feature type="region of interest" description="Disordered" evidence="1">
    <location>
        <begin position="473"/>
        <end position="507"/>
    </location>
</feature>
<dbReference type="SUPFAM" id="SSF53041">
    <property type="entry name" value="Resolvase-like"/>
    <property type="match status" value="1"/>
</dbReference>
<dbReference type="Pfam" id="PF07508">
    <property type="entry name" value="Recombinase"/>
    <property type="match status" value="1"/>
</dbReference>
<evidence type="ECO:0000256" key="1">
    <source>
        <dbReference type="SAM" id="MobiDB-lite"/>
    </source>
</evidence>
<accession>A0ABZ1S9L6</accession>
<dbReference type="InterPro" id="IPR038109">
    <property type="entry name" value="DNA_bind_recomb_sf"/>
</dbReference>
<dbReference type="InterPro" id="IPR025827">
    <property type="entry name" value="Zn_ribbon_recom_dom"/>
</dbReference>
<dbReference type="InterPro" id="IPR006119">
    <property type="entry name" value="Resolv_N"/>
</dbReference>
<dbReference type="InterPro" id="IPR011109">
    <property type="entry name" value="DNA_bind_recombinase_dom"/>
</dbReference>
<evidence type="ECO:0000259" key="2">
    <source>
        <dbReference type="PROSITE" id="PS51737"/>
    </source>
</evidence>
<dbReference type="CDD" id="cd00338">
    <property type="entry name" value="Ser_Recombinase"/>
    <property type="match status" value="1"/>
</dbReference>
<dbReference type="Pfam" id="PF00239">
    <property type="entry name" value="Resolvase"/>
    <property type="match status" value="1"/>
</dbReference>
<sequence length="554" mass="62853">MQYAPELDGPDLLGWWIRQPNQRGRQRARRPTTSPPPGIRFAFYGRMSTVDFQDRASSCRWQRNYAEDLVAGQGRIVAEFFDEGVSRRVAWPDRPQAARLLAAVADPARGFDAIVVGEYERAFHGQQLEQLTPTLLRHEVQLWLPETYGPVDFDSTRQLALLDLLGVHSQREVSRARHRTTAAMRAQAELQGRHLGGRPPYGYRLVDAGPHPNRAHAAWGRRLHRLEPDPVTAPWVRWIFEQRLAGYSVASIARALNDAGVLCPSGADPVRNRHRSGQQWMLTTVAAILANPRYTGRQVWNRQRTDHDDLTPDGTVARHREVQRWNAAPHWVISRQIAHPPLVTEEQFVAAQAIHTAPTPTDGTPRHYLLAGLVCCGVCGRIMDSHWVHGRPGYRCRHGHTSTRTKTSAQPKILYLREDHLLDRIRHDRELHRHHPALRSPDPEKITACLRTNNMIIVCDHRAWTIESETAIHPLNRREASSPPQQKSPPNGTGITQNTKNHHASCGNNVSEELNTYLEHPRLAWVFMHSTYQLTGLRQSIPPQLICRAALAVL</sequence>
<feature type="compositionally biased region" description="Polar residues" evidence="1">
    <location>
        <begin position="482"/>
        <end position="499"/>
    </location>
</feature>
<dbReference type="PROSITE" id="PS51737">
    <property type="entry name" value="RECOMBINASE_DNA_BIND"/>
    <property type="match status" value="1"/>
</dbReference>
<dbReference type="InterPro" id="IPR036162">
    <property type="entry name" value="Resolvase-like_N_sf"/>
</dbReference>
<evidence type="ECO:0000313" key="3">
    <source>
        <dbReference type="EMBL" id="WUP50687.1"/>
    </source>
</evidence>
<dbReference type="PANTHER" id="PTHR30461">
    <property type="entry name" value="DNA-INVERTASE FROM LAMBDOID PROPHAGE"/>
    <property type="match status" value="1"/>
</dbReference>
<dbReference type="RefSeq" id="WP_328852212.1">
    <property type="nucleotide sequence ID" value="NZ_CP108084.1"/>
</dbReference>
<evidence type="ECO:0000313" key="4">
    <source>
        <dbReference type="Proteomes" id="UP001432190"/>
    </source>
</evidence>
<dbReference type="PANTHER" id="PTHR30461:SF23">
    <property type="entry name" value="DNA RECOMBINASE-RELATED"/>
    <property type="match status" value="1"/>
</dbReference>
<keyword evidence="4" id="KW-1185">Reference proteome</keyword>
<reference evidence="3" key="1">
    <citation type="submission" date="2022-10" db="EMBL/GenBank/DDBJ databases">
        <title>The complete genomes of actinobacterial strains from the NBC collection.</title>
        <authorList>
            <person name="Joergensen T.S."/>
            <person name="Alvarez Arevalo M."/>
            <person name="Sterndorff E.B."/>
            <person name="Faurdal D."/>
            <person name="Vuksanovic O."/>
            <person name="Mourched A.-S."/>
            <person name="Charusanti P."/>
            <person name="Shaw S."/>
            <person name="Blin K."/>
            <person name="Weber T."/>
        </authorList>
    </citation>
    <scope>NUCLEOTIDE SEQUENCE</scope>
    <source>
        <strain evidence="3">NBC_00256</strain>
    </source>
</reference>
<dbReference type="Pfam" id="PF13408">
    <property type="entry name" value="Zn_ribbon_recom"/>
    <property type="match status" value="1"/>
</dbReference>
<proteinExistence type="predicted"/>
<name>A0ABZ1S9L6_9ACTN</name>
<dbReference type="InterPro" id="IPR050639">
    <property type="entry name" value="SSR_resolvase"/>
</dbReference>
<dbReference type="Gene3D" id="3.40.50.1390">
    <property type="entry name" value="Resolvase, N-terminal catalytic domain"/>
    <property type="match status" value="1"/>
</dbReference>
<dbReference type="Gene3D" id="3.90.1750.20">
    <property type="entry name" value="Putative Large Serine Recombinase, Chain B, Domain 2"/>
    <property type="match status" value="1"/>
</dbReference>
<dbReference type="SMART" id="SM00857">
    <property type="entry name" value="Resolvase"/>
    <property type="match status" value="1"/>
</dbReference>
<gene>
    <name evidence="3" type="ORF">OG994_03985</name>
</gene>
<dbReference type="Proteomes" id="UP001432190">
    <property type="component" value="Chromosome"/>
</dbReference>
<organism evidence="3 4">
    <name type="scientific">Micromonospora globbae</name>
    <dbReference type="NCBI Taxonomy" id="1894969"/>
    <lineage>
        <taxon>Bacteria</taxon>
        <taxon>Bacillati</taxon>
        <taxon>Actinomycetota</taxon>
        <taxon>Actinomycetes</taxon>
        <taxon>Micromonosporales</taxon>
        <taxon>Micromonosporaceae</taxon>
        <taxon>Micromonospora</taxon>
    </lineage>
</organism>